<dbReference type="Gene3D" id="3.30.450.20">
    <property type="entry name" value="PAS domain"/>
    <property type="match status" value="1"/>
</dbReference>
<dbReference type="InterPro" id="IPR035965">
    <property type="entry name" value="PAS-like_dom_sf"/>
</dbReference>
<dbReference type="GO" id="GO:0043565">
    <property type="term" value="F:sequence-specific DNA binding"/>
    <property type="evidence" value="ECO:0007669"/>
    <property type="project" value="InterPro"/>
</dbReference>
<dbReference type="PROSITE" id="PS50112">
    <property type="entry name" value="PAS"/>
    <property type="match status" value="1"/>
</dbReference>
<dbReference type="PANTHER" id="PTHR32071:SF74">
    <property type="entry name" value="TRANSCRIPTIONAL ACTIVATOR ROCR"/>
    <property type="match status" value="1"/>
</dbReference>
<evidence type="ECO:0000256" key="2">
    <source>
        <dbReference type="ARBA" id="ARBA00022840"/>
    </source>
</evidence>
<dbReference type="Gene3D" id="1.10.10.60">
    <property type="entry name" value="Homeodomain-like"/>
    <property type="match status" value="1"/>
</dbReference>
<keyword evidence="8" id="KW-1185">Reference proteome</keyword>
<dbReference type="FunFam" id="3.40.50.300:FF:000006">
    <property type="entry name" value="DNA-binding transcriptional regulator NtrC"/>
    <property type="match status" value="1"/>
</dbReference>
<dbReference type="Pfam" id="PF00989">
    <property type="entry name" value="PAS"/>
    <property type="match status" value="1"/>
</dbReference>
<dbReference type="NCBIfam" id="TIGR00229">
    <property type="entry name" value="sensory_box"/>
    <property type="match status" value="1"/>
</dbReference>
<protein>
    <submittedName>
        <fullName evidence="7">Arginine utilization regulatory protein</fullName>
    </submittedName>
</protein>
<dbReference type="SUPFAM" id="SSF46689">
    <property type="entry name" value="Homeodomain-like"/>
    <property type="match status" value="1"/>
</dbReference>
<dbReference type="SUPFAM" id="SSF55785">
    <property type="entry name" value="PYP-like sensor domain (PAS domain)"/>
    <property type="match status" value="1"/>
</dbReference>
<dbReference type="PROSITE" id="PS00688">
    <property type="entry name" value="SIGMA54_INTERACT_3"/>
    <property type="match status" value="1"/>
</dbReference>
<dbReference type="OrthoDB" id="5411866at2"/>
<dbReference type="STRING" id="1121476.SAMN02745751_03646"/>
<dbReference type="Pfam" id="PF00158">
    <property type="entry name" value="Sigma54_activat"/>
    <property type="match status" value="1"/>
</dbReference>
<keyword evidence="1" id="KW-0547">Nucleotide-binding</keyword>
<dbReference type="SMART" id="SM00382">
    <property type="entry name" value="AAA"/>
    <property type="match status" value="1"/>
</dbReference>
<dbReference type="InterPro" id="IPR025662">
    <property type="entry name" value="Sigma_54_int_dom_ATP-bd_1"/>
</dbReference>
<evidence type="ECO:0000256" key="3">
    <source>
        <dbReference type="ARBA" id="ARBA00023015"/>
    </source>
</evidence>
<dbReference type="RefSeq" id="WP_139258080.1">
    <property type="nucleotide sequence ID" value="NZ_FQZL01000054.1"/>
</dbReference>
<dbReference type="InterPro" id="IPR058031">
    <property type="entry name" value="AAA_lid_NorR"/>
</dbReference>
<dbReference type="GO" id="GO:0006355">
    <property type="term" value="P:regulation of DNA-templated transcription"/>
    <property type="evidence" value="ECO:0007669"/>
    <property type="project" value="InterPro"/>
</dbReference>
<dbReference type="PRINTS" id="PR01590">
    <property type="entry name" value="HTHFIS"/>
</dbReference>
<sequence length="572" mass="65948">MLGGIYINFLDDVKKSKPVIMAVNDKGVIESVNIDVKKIFGNTNIVNCKFEDIFSFELEELHEKRNVFLSNSRMYFISASRMETHGIEVTVVILEDVTRLNEDEKHIYCYDEIFSKIDDGLLMSDEEGRISLYNKAQEELEGLKQEDCIGRHLWEVYNYVSTESSEHRSVFKSQVPINEYKAHVKDGNVEKYLAYATYPITKEDESIAVFSVSKNESMLLDLLSETIELKRRIKGEHSENYNDNGTFYTFNDIKGNSDSIKKTIRDAEQLSLMTGNLLIIGETGVGKEMFAQSIHNISKNKKEKFFAVNCAALPENLLESTLFGTVKGSFTGSVEKDGYFDAAGKGTLFLDELNSMPMYMQTKLLRVLQEKRFRKVGGLESKPIECRIICAINEEPDKLISEGRLREDLYYRISRLCLLIPPLRERQEDIQYLTNYFISKYNEILNKNIIEVSNDLKGMLFDYVWPGNVRELDHVIENLVISSDSSETKLTSEHLPGFLKNKILKEKNMRKAGSNSLPETLNELERRLIVEALNRFNWNITKASEYLGIIRQSMIYRIKKLNITKENDYWGN</sequence>
<evidence type="ECO:0000256" key="4">
    <source>
        <dbReference type="ARBA" id="ARBA00023163"/>
    </source>
</evidence>
<evidence type="ECO:0000256" key="1">
    <source>
        <dbReference type="ARBA" id="ARBA00022741"/>
    </source>
</evidence>
<dbReference type="SUPFAM" id="SSF52540">
    <property type="entry name" value="P-loop containing nucleoside triphosphate hydrolases"/>
    <property type="match status" value="1"/>
</dbReference>
<evidence type="ECO:0000313" key="8">
    <source>
        <dbReference type="Proteomes" id="UP000184052"/>
    </source>
</evidence>
<dbReference type="InterPro" id="IPR002078">
    <property type="entry name" value="Sigma_54_int"/>
</dbReference>
<dbReference type="PANTHER" id="PTHR32071">
    <property type="entry name" value="TRANSCRIPTIONAL REGULATORY PROTEIN"/>
    <property type="match status" value="1"/>
</dbReference>
<dbReference type="Gene3D" id="1.10.8.60">
    <property type="match status" value="1"/>
</dbReference>
<evidence type="ECO:0000259" key="6">
    <source>
        <dbReference type="PROSITE" id="PS50112"/>
    </source>
</evidence>
<dbReference type="PROSITE" id="PS00675">
    <property type="entry name" value="SIGMA54_INTERACT_1"/>
    <property type="match status" value="1"/>
</dbReference>
<keyword evidence="4" id="KW-0804">Transcription</keyword>
<evidence type="ECO:0000313" key="7">
    <source>
        <dbReference type="EMBL" id="SHJ88994.1"/>
    </source>
</evidence>
<gene>
    <name evidence="7" type="ORF">SAMN02745751_03646</name>
</gene>
<evidence type="ECO:0000259" key="5">
    <source>
        <dbReference type="PROSITE" id="PS50045"/>
    </source>
</evidence>
<dbReference type="InterPro" id="IPR009057">
    <property type="entry name" value="Homeodomain-like_sf"/>
</dbReference>
<dbReference type="InterPro" id="IPR025944">
    <property type="entry name" value="Sigma_54_int_dom_CS"/>
</dbReference>
<name>A0A1M6MZZ0_9FIRM</name>
<keyword evidence="3" id="KW-0805">Transcription regulation</keyword>
<organism evidence="7 8">
    <name type="scientific">Dethiosulfatibacter aminovorans DSM 17477</name>
    <dbReference type="NCBI Taxonomy" id="1121476"/>
    <lineage>
        <taxon>Bacteria</taxon>
        <taxon>Bacillati</taxon>
        <taxon>Bacillota</taxon>
        <taxon>Tissierellia</taxon>
        <taxon>Dethiosulfatibacter</taxon>
    </lineage>
</organism>
<feature type="domain" description="PAS" evidence="6">
    <location>
        <begin position="110"/>
        <end position="166"/>
    </location>
</feature>
<dbReference type="Pfam" id="PF02954">
    <property type="entry name" value="HTH_8"/>
    <property type="match status" value="1"/>
</dbReference>
<dbReference type="InterPro" id="IPR027417">
    <property type="entry name" value="P-loop_NTPase"/>
</dbReference>
<dbReference type="InterPro" id="IPR000014">
    <property type="entry name" value="PAS"/>
</dbReference>
<dbReference type="CDD" id="cd00009">
    <property type="entry name" value="AAA"/>
    <property type="match status" value="1"/>
</dbReference>
<dbReference type="InterPro" id="IPR002197">
    <property type="entry name" value="HTH_Fis"/>
</dbReference>
<dbReference type="InterPro" id="IPR013767">
    <property type="entry name" value="PAS_fold"/>
</dbReference>
<feature type="domain" description="Sigma-54 factor interaction" evidence="5">
    <location>
        <begin position="253"/>
        <end position="481"/>
    </location>
</feature>
<keyword evidence="2" id="KW-0067">ATP-binding</keyword>
<dbReference type="Pfam" id="PF25601">
    <property type="entry name" value="AAA_lid_14"/>
    <property type="match status" value="1"/>
</dbReference>
<dbReference type="InterPro" id="IPR003593">
    <property type="entry name" value="AAA+_ATPase"/>
</dbReference>
<dbReference type="Proteomes" id="UP000184052">
    <property type="component" value="Unassembled WGS sequence"/>
</dbReference>
<dbReference type="PROSITE" id="PS50045">
    <property type="entry name" value="SIGMA54_INTERACT_4"/>
    <property type="match status" value="1"/>
</dbReference>
<proteinExistence type="predicted"/>
<accession>A0A1M6MZZ0</accession>
<dbReference type="Gene3D" id="3.40.50.300">
    <property type="entry name" value="P-loop containing nucleotide triphosphate hydrolases"/>
    <property type="match status" value="1"/>
</dbReference>
<dbReference type="GO" id="GO:0005524">
    <property type="term" value="F:ATP binding"/>
    <property type="evidence" value="ECO:0007669"/>
    <property type="project" value="UniProtKB-KW"/>
</dbReference>
<dbReference type="EMBL" id="FQZL01000054">
    <property type="protein sequence ID" value="SHJ88994.1"/>
    <property type="molecule type" value="Genomic_DNA"/>
</dbReference>
<dbReference type="CDD" id="cd00130">
    <property type="entry name" value="PAS"/>
    <property type="match status" value="1"/>
</dbReference>
<reference evidence="7 8" key="1">
    <citation type="submission" date="2016-11" db="EMBL/GenBank/DDBJ databases">
        <authorList>
            <person name="Jaros S."/>
            <person name="Januszkiewicz K."/>
            <person name="Wedrychowicz H."/>
        </authorList>
    </citation>
    <scope>NUCLEOTIDE SEQUENCE [LARGE SCALE GENOMIC DNA]</scope>
    <source>
        <strain evidence="7 8">DSM 17477</strain>
    </source>
</reference>
<dbReference type="AlphaFoldDB" id="A0A1M6MZZ0"/>